<reference evidence="4 5" key="1">
    <citation type="submission" date="2020-03" db="EMBL/GenBank/DDBJ databases">
        <title>Soil Listeria distribution.</title>
        <authorList>
            <person name="Liao J."/>
            <person name="Wiedmann M."/>
        </authorList>
    </citation>
    <scope>NUCLEOTIDE SEQUENCE [LARGE SCALE GENOMIC DNA]</scope>
    <source>
        <strain evidence="3 5">FSL L7-1299</strain>
        <strain evidence="2 4">FSL L7-1658</strain>
    </source>
</reference>
<comment type="caution">
    <text evidence="3">The sequence shown here is derived from an EMBL/GenBank/DDBJ whole genome shotgun (WGS) entry which is preliminary data.</text>
</comment>
<dbReference type="EMBL" id="JAARPT010000006">
    <property type="protein sequence ID" value="MBC1402114.1"/>
    <property type="molecule type" value="Genomic_DNA"/>
</dbReference>
<sequence>MYIFSSLLATYTAQSVGYFSAKIRKRGDSMVYYFNDANVDKAFYNPATLEMDVHFASGAVIKLLYVLYDVFENFSHSDNPFDFFNQVILNDPTIGRG</sequence>
<dbReference type="RefSeq" id="WP_185406273.1">
    <property type="nucleotide sequence ID" value="NZ_JAARPT010000006.1"/>
</dbReference>
<evidence type="ECO:0000259" key="1">
    <source>
        <dbReference type="Pfam" id="PF13619"/>
    </source>
</evidence>
<protein>
    <submittedName>
        <fullName evidence="3">KTSC domain-containing protein</fullName>
    </submittedName>
</protein>
<dbReference type="InterPro" id="IPR025309">
    <property type="entry name" value="KTSC_dom"/>
</dbReference>
<dbReference type="Proteomes" id="UP000544413">
    <property type="component" value="Unassembled WGS sequence"/>
</dbReference>
<evidence type="ECO:0000313" key="2">
    <source>
        <dbReference type="EMBL" id="MBC1402114.1"/>
    </source>
</evidence>
<proteinExistence type="predicted"/>
<name>A0A842AFK4_9LIST</name>
<dbReference type="Pfam" id="PF13619">
    <property type="entry name" value="KTSC"/>
    <property type="match status" value="1"/>
</dbReference>
<feature type="domain" description="KTSC" evidence="1">
    <location>
        <begin position="38"/>
        <end position="90"/>
    </location>
</feature>
<accession>A0A842AFK4</accession>
<dbReference type="Proteomes" id="UP000574104">
    <property type="component" value="Unassembled WGS sequence"/>
</dbReference>
<evidence type="ECO:0000313" key="5">
    <source>
        <dbReference type="Proteomes" id="UP000574104"/>
    </source>
</evidence>
<dbReference type="EMBL" id="JAARSH010000015">
    <property type="protein sequence ID" value="MBC1617846.1"/>
    <property type="molecule type" value="Genomic_DNA"/>
</dbReference>
<evidence type="ECO:0000313" key="4">
    <source>
        <dbReference type="Proteomes" id="UP000544413"/>
    </source>
</evidence>
<dbReference type="AlphaFoldDB" id="A0A842AFK4"/>
<evidence type="ECO:0000313" key="3">
    <source>
        <dbReference type="EMBL" id="MBC1617846.1"/>
    </source>
</evidence>
<organism evidence="3 5">
    <name type="scientific">Listeria booriae</name>
    <dbReference type="NCBI Taxonomy" id="1552123"/>
    <lineage>
        <taxon>Bacteria</taxon>
        <taxon>Bacillati</taxon>
        <taxon>Bacillota</taxon>
        <taxon>Bacilli</taxon>
        <taxon>Bacillales</taxon>
        <taxon>Listeriaceae</taxon>
        <taxon>Listeria</taxon>
    </lineage>
</organism>
<gene>
    <name evidence="2" type="ORF">HB836_11045</name>
    <name evidence="3" type="ORF">HB904_16840</name>
</gene>